<sequence length="292" mass="33323">MTMNIQWIGRVVLLLLCLAPVASHAETSVWKVSGDGNHLYLGGTIHILNKADFPLPRAFQSAYNKADMVVLETDMAVVRSPEFQRKILLQTTYSGDGSIIQDLSDDTVKLLRNHLEQRGIPPPSLFRFKAGMLSVTLTVLELQHLGFTEAGVDEFFWRQALEDNKKLGYLESADEQIEFLVNMGKGHEDELIRQSIMEVKKLPEYMHVLREGWRQGDMEQLEAVGLEPWVDQFPELYDTLLLDRNRNWIPEIEHLLETADVELVLFGALHLVGEDGILALLEERGYRIEQLD</sequence>
<evidence type="ECO:0000313" key="3">
    <source>
        <dbReference type="Proteomes" id="UP001595798"/>
    </source>
</evidence>
<dbReference type="InterPro" id="IPR047111">
    <property type="entry name" value="YbaP-like"/>
</dbReference>
<reference evidence="3" key="1">
    <citation type="journal article" date="2019" name="Int. J. Syst. Evol. Microbiol.">
        <title>The Global Catalogue of Microorganisms (GCM) 10K type strain sequencing project: providing services to taxonomists for standard genome sequencing and annotation.</title>
        <authorList>
            <consortium name="The Broad Institute Genomics Platform"/>
            <consortium name="The Broad Institute Genome Sequencing Center for Infectious Disease"/>
            <person name="Wu L."/>
            <person name="Ma J."/>
        </authorList>
    </citation>
    <scope>NUCLEOTIDE SEQUENCE [LARGE SCALE GENOMIC DNA]</scope>
    <source>
        <strain evidence="3">CECT 7297</strain>
    </source>
</reference>
<dbReference type="Proteomes" id="UP001595798">
    <property type="component" value="Unassembled WGS sequence"/>
</dbReference>
<accession>A0ABV8QGD0</accession>
<proteinExistence type="predicted"/>
<evidence type="ECO:0000313" key="2">
    <source>
        <dbReference type="EMBL" id="MFC4258847.1"/>
    </source>
</evidence>
<dbReference type="RefSeq" id="WP_379886373.1">
    <property type="nucleotide sequence ID" value="NZ_JBHSDI010000010.1"/>
</dbReference>
<dbReference type="CDD" id="cd14789">
    <property type="entry name" value="Tiki"/>
    <property type="match status" value="1"/>
</dbReference>
<feature type="signal peptide" evidence="1">
    <location>
        <begin position="1"/>
        <end position="25"/>
    </location>
</feature>
<keyword evidence="3" id="KW-1185">Reference proteome</keyword>
<dbReference type="PANTHER" id="PTHR40590:SF1">
    <property type="entry name" value="CYTOPLASMIC PROTEIN"/>
    <property type="match status" value="1"/>
</dbReference>
<organism evidence="2 3">
    <name type="scientific">Marinobacter lacisalsi</name>
    <dbReference type="NCBI Taxonomy" id="475979"/>
    <lineage>
        <taxon>Bacteria</taxon>
        <taxon>Pseudomonadati</taxon>
        <taxon>Pseudomonadota</taxon>
        <taxon>Gammaproteobacteria</taxon>
        <taxon>Pseudomonadales</taxon>
        <taxon>Marinobacteraceae</taxon>
        <taxon>Marinobacter</taxon>
    </lineage>
</organism>
<evidence type="ECO:0000256" key="1">
    <source>
        <dbReference type="SAM" id="SignalP"/>
    </source>
</evidence>
<dbReference type="PANTHER" id="PTHR40590">
    <property type="entry name" value="CYTOPLASMIC PROTEIN-RELATED"/>
    <property type="match status" value="1"/>
</dbReference>
<comment type="caution">
    <text evidence="2">The sequence shown here is derived from an EMBL/GenBank/DDBJ whole genome shotgun (WGS) entry which is preliminary data.</text>
</comment>
<protein>
    <submittedName>
        <fullName evidence="2">TraB/GumN family protein</fullName>
    </submittedName>
</protein>
<dbReference type="Pfam" id="PF01963">
    <property type="entry name" value="TraB_PrgY_gumN"/>
    <property type="match status" value="1"/>
</dbReference>
<dbReference type="EMBL" id="JBHSDI010000010">
    <property type="protein sequence ID" value="MFC4258847.1"/>
    <property type="molecule type" value="Genomic_DNA"/>
</dbReference>
<keyword evidence="1" id="KW-0732">Signal</keyword>
<dbReference type="InterPro" id="IPR002816">
    <property type="entry name" value="TraB/PrgY/GumN_fam"/>
</dbReference>
<feature type="chain" id="PRO_5046595421" evidence="1">
    <location>
        <begin position="26"/>
        <end position="292"/>
    </location>
</feature>
<gene>
    <name evidence="2" type="ORF">ACFOZ5_07365</name>
</gene>
<name>A0ABV8QGD0_9GAMM</name>